<feature type="compositionally biased region" description="Basic and acidic residues" evidence="5">
    <location>
        <begin position="378"/>
        <end position="392"/>
    </location>
</feature>
<dbReference type="Pfam" id="PF00884">
    <property type="entry name" value="Sulfatase"/>
    <property type="match status" value="1"/>
</dbReference>
<dbReference type="PANTHER" id="PTHR43108:SF6">
    <property type="entry name" value="N-SULPHOGLUCOSAMINE SULPHOHYDROLASE"/>
    <property type="match status" value="1"/>
</dbReference>
<organism evidence="7 8">
    <name type="scientific">Humibacillus xanthopallidus</name>
    <dbReference type="NCBI Taxonomy" id="412689"/>
    <lineage>
        <taxon>Bacteria</taxon>
        <taxon>Bacillati</taxon>
        <taxon>Actinomycetota</taxon>
        <taxon>Actinomycetes</taxon>
        <taxon>Micrococcales</taxon>
        <taxon>Intrasporangiaceae</taxon>
        <taxon>Humibacillus</taxon>
    </lineage>
</organism>
<dbReference type="GO" id="GO:0016787">
    <property type="term" value="F:hydrolase activity"/>
    <property type="evidence" value="ECO:0007669"/>
    <property type="project" value="UniProtKB-KW"/>
</dbReference>
<evidence type="ECO:0000313" key="7">
    <source>
        <dbReference type="EMBL" id="TQN45651.1"/>
    </source>
</evidence>
<comment type="caution">
    <text evidence="7">The sequence shown here is derived from an EMBL/GenBank/DDBJ whole genome shotgun (WGS) entry which is preliminary data.</text>
</comment>
<dbReference type="Gene3D" id="3.40.720.10">
    <property type="entry name" value="Alkaline Phosphatase, subunit A"/>
    <property type="match status" value="1"/>
</dbReference>
<dbReference type="PANTHER" id="PTHR43108">
    <property type="entry name" value="N-ACETYLGLUCOSAMINE-6-SULFATASE FAMILY MEMBER"/>
    <property type="match status" value="1"/>
</dbReference>
<evidence type="ECO:0000256" key="5">
    <source>
        <dbReference type="SAM" id="MobiDB-lite"/>
    </source>
</evidence>
<keyword evidence="4" id="KW-0325">Glycoprotein</keyword>
<protein>
    <submittedName>
        <fullName evidence="7">Arylsulfatase A-like enzyme</fullName>
    </submittedName>
</protein>
<keyword evidence="3" id="KW-0378">Hydrolase</keyword>
<reference evidence="7 8" key="1">
    <citation type="submission" date="2019-06" db="EMBL/GenBank/DDBJ databases">
        <title>Sequencing the genomes of 1000 actinobacteria strains.</title>
        <authorList>
            <person name="Klenk H.-P."/>
        </authorList>
    </citation>
    <scope>NUCLEOTIDE SEQUENCE [LARGE SCALE GENOMIC DNA]</scope>
    <source>
        <strain evidence="7 8">DSM 21776</strain>
    </source>
</reference>
<evidence type="ECO:0000259" key="6">
    <source>
        <dbReference type="Pfam" id="PF00884"/>
    </source>
</evidence>
<evidence type="ECO:0000256" key="2">
    <source>
        <dbReference type="ARBA" id="ARBA00022729"/>
    </source>
</evidence>
<dbReference type="SUPFAM" id="SSF53649">
    <property type="entry name" value="Alkaline phosphatase-like"/>
    <property type="match status" value="1"/>
</dbReference>
<dbReference type="Proteomes" id="UP000320085">
    <property type="component" value="Unassembled WGS sequence"/>
</dbReference>
<dbReference type="InterPro" id="IPR017850">
    <property type="entry name" value="Alkaline_phosphatase_core_sf"/>
</dbReference>
<proteinExistence type="inferred from homology"/>
<accession>A0A543PNI2</accession>
<dbReference type="CDD" id="cd16031">
    <property type="entry name" value="G6S_like"/>
    <property type="match status" value="1"/>
</dbReference>
<evidence type="ECO:0000256" key="1">
    <source>
        <dbReference type="ARBA" id="ARBA00008779"/>
    </source>
</evidence>
<name>A0A543PNI2_9MICO</name>
<feature type="region of interest" description="Disordered" evidence="5">
    <location>
        <begin position="373"/>
        <end position="392"/>
    </location>
</feature>
<gene>
    <name evidence="7" type="ORF">FHX52_2350</name>
</gene>
<feature type="region of interest" description="Disordered" evidence="5">
    <location>
        <begin position="486"/>
        <end position="507"/>
    </location>
</feature>
<dbReference type="AlphaFoldDB" id="A0A543PNI2"/>
<dbReference type="EMBL" id="VFQF01000002">
    <property type="protein sequence ID" value="TQN45651.1"/>
    <property type="molecule type" value="Genomic_DNA"/>
</dbReference>
<evidence type="ECO:0000256" key="4">
    <source>
        <dbReference type="ARBA" id="ARBA00023180"/>
    </source>
</evidence>
<keyword evidence="2" id="KW-0732">Signal</keyword>
<dbReference type="InterPro" id="IPR000917">
    <property type="entry name" value="Sulfatase_N"/>
</dbReference>
<comment type="similarity">
    <text evidence="1">Belongs to the sulfatase family.</text>
</comment>
<dbReference type="InterPro" id="IPR024607">
    <property type="entry name" value="Sulfatase_CS"/>
</dbReference>
<evidence type="ECO:0000313" key="8">
    <source>
        <dbReference type="Proteomes" id="UP000320085"/>
    </source>
</evidence>
<dbReference type="PROSITE" id="PS00149">
    <property type="entry name" value="SULFATASE_2"/>
    <property type="match status" value="1"/>
</dbReference>
<sequence>MDPPRGPNIVFLLSDDHAAHAIGTYGSVVNRTPHIDAIATAGARLDNLFATNSLCAPSRASILTGTYSHVNGVTTLDTFIDASQPTFVTALREAGYRTAFVGKWHMGQGSTDGVEHDPQGFDRWDALIDQGEYHDPRFRSPDGLRVEPGYATDLITDLAIDWVESLGGGDPWCVLVWHKAPHRPWEPDAAHAGLYAADGPLGGAPIPVPATFTDDLAGRSDTARRAAMRVADHLTAEDLKQPVPQGLSPDEEALWKYQRYMEDYLACVASVDDNVGRLTSWLADRGELDDTIVIYSSDQGFFLGDHGWFDKRFMYEESIRMPFVLSYPRAVPAGQATNRIVTNVDIAPTLLEAAGVEVPDRMQGRSFWGELTGTAEAQADRESDRDRDGDRRGESEGFYYRYWMHDDRSHQVGAHYGYRTHRYTLIFFYNDGLGLPGCSDRRFAQEWELYDLEADPEELVNVADDPAYAAVRDDLEARMWLAQKEVGDEPHPEQQVPRHIREAGSAT</sequence>
<evidence type="ECO:0000256" key="3">
    <source>
        <dbReference type="ARBA" id="ARBA00022801"/>
    </source>
</evidence>
<feature type="domain" description="Sulfatase N-terminal" evidence="6">
    <location>
        <begin position="7"/>
        <end position="356"/>
    </location>
</feature>
<dbReference type="OrthoDB" id="9777306at2"/>
<dbReference type="PROSITE" id="PS00523">
    <property type="entry name" value="SULFATASE_1"/>
    <property type="match status" value="1"/>
</dbReference>